<name>A0A2U2XEJ2_9FLAO</name>
<dbReference type="Pfam" id="PF00005">
    <property type="entry name" value="ABC_tran"/>
    <property type="match status" value="1"/>
</dbReference>
<dbReference type="EMBL" id="QFRJ01000003">
    <property type="protein sequence ID" value="PWH86121.1"/>
    <property type="molecule type" value="Genomic_DNA"/>
</dbReference>
<dbReference type="GO" id="GO:0005524">
    <property type="term" value="F:ATP binding"/>
    <property type="evidence" value="ECO:0007669"/>
    <property type="project" value="UniProtKB-KW"/>
</dbReference>
<evidence type="ECO:0000256" key="2">
    <source>
        <dbReference type="ARBA" id="ARBA00022741"/>
    </source>
</evidence>
<protein>
    <submittedName>
        <fullName evidence="5">ABC transporter</fullName>
    </submittedName>
</protein>
<keyword evidence="2" id="KW-0547">Nucleotide-binding</keyword>
<dbReference type="GO" id="GO:0005886">
    <property type="term" value="C:plasma membrane"/>
    <property type="evidence" value="ECO:0007669"/>
    <property type="project" value="TreeGrafter"/>
</dbReference>
<evidence type="ECO:0000256" key="3">
    <source>
        <dbReference type="ARBA" id="ARBA00022840"/>
    </source>
</evidence>
<dbReference type="GO" id="GO:0016887">
    <property type="term" value="F:ATP hydrolysis activity"/>
    <property type="evidence" value="ECO:0007669"/>
    <property type="project" value="InterPro"/>
</dbReference>
<dbReference type="PROSITE" id="PS50893">
    <property type="entry name" value="ABC_TRANSPORTER_2"/>
    <property type="match status" value="1"/>
</dbReference>
<dbReference type="InterPro" id="IPR015854">
    <property type="entry name" value="ABC_transpr_LolD-like"/>
</dbReference>
<evidence type="ECO:0000256" key="1">
    <source>
        <dbReference type="ARBA" id="ARBA00005417"/>
    </source>
</evidence>
<accession>A0A2U2XEJ2</accession>
<dbReference type="AlphaFoldDB" id="A0A2U2XEJ2"/>
<keyword evidence="3" id="KW-0067">ATP-binding</keyword>
<dbReference type="InterPro" id="IPR027417">
    <property type="entry name" value="P-loop_NTPase"/>
</dbReference>
<evidence type="ECO:0000313" key="5">
    <source>
        <dbReference type="EMBL" id="PWH86121.1"/>
    </source>
</evidence>
<feature type="domain" description="ABC transporter" evidence="4">
    <location>
        <begin position="18"/>
        <end position="226"/>
    </location>
</feature>
<evidence type="ECO:0000313" key="6">
    <source>
        <dbReference type="Proteomes" id="UP000245370"/>
    </source>
</evidence>
<gene>
    <name evidence="5" type="ORF">DIT68_06080</name>
</gene>
<dbReference type="Gene3D" id="3.40.50.300">
    <property type="entry name" value="P-loop containing nucleotide triphosphate hydrolases"/>
    <property type="match status" value="1"/>
</dbReference>
<comment type="caution">
    <text evidence="5">The sequence shown here is derived from an EMBL/GenBank/DDBJ whole genome shotgun (WGS) entry which is preliminary data.</text>
</comment>
<comment type="similarity">
    <text evidence="1">Belongs to the ABC transporter superfamily.</text>
</comment>
<evidence type="ECO:0000259" key="4">
    <source>
        <dbReference type="PROSITE" id="PS50893"/>
    </source>
</evidence>
<dbReference type="SUPFAM" id="SSF52540">
    <property type="entry name" value="P-loop containing nucleoside triphosphate hydrolases"/>
    <property type="match status" value="1"/>
</dbReference>
<dbReference type="PANTHER" id="PTHR24220">
    <property type="entry name" value="IMPORT ATP-BINDING PROTEIN"/>
    <property type="match status" value="1"/>
</dbReference>
<dbReference type="InterPro" id="IPR003593">
    <property type="entry name" value="AAA+_ATPase"/>
</dbReference>
<dbReference type="PANTHER" id="PTHR24220:SF689">
    <property type="entry name" value="LIPOPROTEIN-RELEASING SYSTEM ATP-BINDING PROTEIN LOLD"/>
    <property type="match status" value="1"/>
</dbReference>
<keyword evidence="6" id="KW-1185">Reference proteome</keyword>
<reference evidence="5 6" key="1">
    <citation type="submission" date="2018-05" db="EMBL/GenBank/DDBJ databases">
        <title>Brumimicrobium oceani sp. nov., isolated from coastal sediment.</title>
        <authorList>
            <person name="Kou Y."/>
        </authorList>
    </citation>
    <scope>NUCLEOTIDE SEQUENCE [LARGE SCALE GENOMIC DNA]</scope>
    <source>
        <strain evidence="5 6">C305</strain>
    </source>
</reference>
<reference evidence="5 6" key="2">
    <citation type="submission" date="2018-05" db="EMBL/GenBank/DDBJ databases">
        <authorList>
            <person name="Lanie J.A."/>
            <person name="Ng W.-L."/>
            <person name="Kazmierczak K.M."/>
            <person name="Andrzejewski T.M."/>
            <person name="Davidsen T.M."/>
            <person name="Wayne K.J."/>
            <person name="Tettelin H."/>
            <person name="Glass J.I."/>
            <person name="Rusch D."/>
            <person name="Podicherti R."/>
            <person name="Tsui H.-C.T."/>
            <person name="Winkler M.E."/>
        </authorList>
    </citation>
    <scope>NUCLEOTIDE SEQUENCE [LARGE SCALE GENOMIC DNA]</scope>
    <source>
        <strain evidence="5 6">C305</strain>
    </source>
</reference>
<proteinExistence type="inferred from homology"/>
<dbReference type="Proteomes" id="UP000245370">
    <property type="component" value="Unassembled WGS sequence"/>
</dbReference>
<dbReference type="InterPro" id="IPR003439">
    <property type="entry name" value="ABC_transporter-like_ATP-bd"/>
</dbReference>
<sequence length="228" mass="26170">MEWLLSIFRTQKQKQMNIHFENVMPIPLSGLNHSSNSIWGSKFSLLKGQKVMLNASSGKGKTTFTHIIAGIRKDFNGRIQFDEKEISSFSPEVWAKLRTEKVSFIFQDLQLFPKLTVEENLILKNSLTDTFTSNELKQMLQALQIEDKWSIPCGILSMGQQQRVAIIRALCQPFHWLIMDEPFSHLDLENTNKALSLINQRANAIDAGFILTTLGENHNFDFDRELNL</sequence>
<dbReference type="GO" id="GO:0022857">
    <property type="term" value="F:transmembrane transporter activity"/>
    <property type="evidence" value="ECO:0007669"/>
    <property type="project" value="TreeGrafter"/>
</dbReference>
<dbReference type="SMART" id="SM00382">
    <property type="entry name" value="AAA"/>
    <property type="match status" value="1"/>
</dbReference>
<organism evidence="5 6">
    <name type="scientific">Brumimicrobium oceani</name>
    <dbReference type="NCBI Taxonomy" id="2100725"/>
    <lineage>
        <taxon>Bacteria</taxon>
        <taxon>Pseudomonadati</taxon>
        <taxon>Bacteroidota</taxon>
        <taxon>Flavobacteriia</taxon>
        <taxon>Flavobacteriales</taxon>
        <taxon>Crocinitomicaceae</taxon>
        <taxon>Brumimicrobium</taxon>
    </lineage>
</organism>